<evidence type="ECO:0000256" key="1">
    <source>
        <dbReference type="SAM" id="Phobius"/>
    </source>
</evidence>
<keyword evidence="3" id="KW-1185">Reference proteome</keyword>
<protein>
    <submittedName>
        <fullName evidence="2">Uncharacterized protein</fullName>
    </submittedName>
</protein>
<keyword evidence="1" id="KW-1133">Transmembrane helix</keyword>
<proteinExistence type="predicted"/>
<feature type="transmembrane region" description="Helical" evidence="1">
    <location>
        <begin position="6"/>
        <end position="28"/>
    </location>
</feature>
<organism evidence="2 3">
    <name type="scientific">Paenibacillus ferrarius</name>
    <dbReference type="NCBI Taxonomy" id="1469647"/>
    <lineage>
        <taxon>Bacteria</taxon>
        <taxon>Bacillati</taxon>
        <taxon>Bacillota</taxon>
        <taxon>Bacilli</taxon>
        <taxon>Bacillales</taxon>
        <taxon>Paenibacillaceae</taxon>
        <taxon>Paenibacillus</taxon>
    </lineage>
</organism>
<sequence length="79" mass="9054">MSLLQLLSLNLQLYIFFALGIASAIKFLRLCRFLRLFLDDQLKKLKMPAQLQAFPLFNPICPEIPVILQAFTLGWSSLV</sequence>
<keyword evidence="1" id="KW-0472">Membrane</keyword>
<comment type="caution">
    <text evidence="2">The sequence shown here is derived from an EMBL/GenBank/DDBJ whole genome shotgun (WGS) entry which is preliminary data.</text>
</comment>
<name>A0A1V4H6Z5_9BACL</name>
<evidence type="ECO:0000313" key="3">
    <source>
        <dbReference type="Proteomes" id="UP000190626"/>
    </source>
</evidence>
<gene>
    <name evidence="2" type="ORF">BC351_14215</name>
</gene>
<dbReference type="AlphaFoldDB" id="A0A1V4H6Z5"/>
<keyword evidence="1" id="KW-0812">Transmembrane</keyword>
<reference evidence="3" key="1">
    <citation type="submission" date="2016-07" db="EMBL/GenBank/DDBJ databases">
        <authorList>
            <person name="Florea S."/>
            <person name="Webb J.S."/>
            <person name="Jaromczyk J."/>
            <person name="Schardl C.L."/>
        </authorList>
    </citation>
    <scope>NUCLEOTIDE SEQUENCE [LARGE SCALE GENOMIC DNA]</scope>
    <source>
        <strain evidence="3">CY1</strain>
    </source>
</reference>
<dbReference type="Proteomes" id="UP000190626">
    <property type="component" value="Unassembled WGS sequence"/>
</dbReference>
<accession>A0A1V4H6Z5</accession>
<dbReference type="EMBL" id="MBTG01000073">
    <property type="protein sequence ID" value="OPH46638.1"/>
    <property type="molecule type" value="Genomic_DNA"/>
</dbReference>
<evidence type="ECO:0000313" key="2">
    <source>
        <dbReference type="EMBL" id="OPH46638.1"/>
    </source>
</evidence>
<dbReference type="STRING" id="1469647.BC351_14215"/>